<feature type="transmembrane region" description="Helical" evidence="1">
    <location>
        <begin position="74"/>
        <end position="92"/>
    </location>
</feature>
<dbReference type="PANTHER" id="PTHR30273:SF2">
    <property type="entry name" value="PROTEIN FECR"/>
    <property type="match status" value="1"/>
</dbReference>
<evidence type="ECO:0008006" key="6">
    <source>
        <dbReference type="Google" id="ProtNLM"/>
    </source>
</evidence>
<gene>
    <name evidence="4" type="ORF">GCM10023231_04540</name>
</gene>
<feature type="domain" description="FecR protein" evidence="2">
    <location>
        <begin position="170"/>
        <end position="264"/>
    </location>
</feature>
<dbReference type="InterPro" id="IPR012373">
    <property type="entry name" value="Ferrdict_sens_TM"/>
</dbReference>
<keyword evidence="1" id="KW-1133">Transmembrane helix</keyword>
<reference evidence="5" key="1">
    <citation type="journal article" date="2019" name="Int. J. Syst. Evol. Microbiol.">
        <title>The Global Catalogue of Microorganisms (GCM) 10K type strain sequencing project: providing services to taxonomists for standard genome sequencing and annotation.</title>
        <authorList>
            <consortium name="The Broad Institute Genomics Platform"/>
            <consortium name="The Broad Institute Genome Sequencing Center for Infectious Disease"/>
            <person name="Wu L."/>
            <person name="Ma J."/>
        </authorList>
    </citation>
    <scope>NUCLEOTIDE SEQUENCE [LARGE SCALE GENOMIC DNA]</scope>
    <source>
        <strain evidence="5">JCM 18200</strain>
    </source>
</reference>
<dbReference type="Gene3D" id="3.55.50.30">
    <property type="match status" value="1"/>
</dbReference>
<dbReference type="RefSeq" id="WP_345230070.1">
    <property type="nucleotide sequence ID" value="NZ_BAABIQ010000003.1"/>
</dbReference>
<dbReference type="InterPro" id="IPR032508">
    <property type="entry name" value="FecR_C"/>
</dbReference>
<sequence length="384" mass="43777">MQRAELRELLHRYAHNRCTKKEERFLEDLVLRKPMMKWDWDSEEAKTVMRIRIKNGIDARIFAKRRVLKRRIRFAIAASILLLLGLGILYQFNREYLKADRFVINESADMAQDNVILTLSNGKQVDLEVESAQVLEPSGGVVIKRTADGLVYEEGHKQSVPTNQVGLFNTIQVPNGKQCQLMLPDGTKVWLNTASTLRFPVAFNGQEREVVLSGEAYFDVAQDKARPFRIAAHDATIEVIGTQFNVSAYQSDDKVITTLISGGVNVRNTHSTKKVQLKPGDQSIAWVGQDKIYRDKANIEQALAWKDGYFVFENKDLISVMRTVARWYGIRITVEGQIPATKFGGTFPMDSQLDELLADLERLTKVRFTKNGKEVQINWKNTKQ</sequence>
<dbReference type="Pfam" id="PF04773">
    <property type="entry name" value="FecR"/>
    <property type="match status" value="1"/>
</dbReference>
<proteinExistence type="predicted"/>
<accession>A0ABP9AG06</accession>
<evidence type="ECO:0000313" key="5">
    <source>
        <dbReference type="Proteomes" id="UP001501411"/>
    </source>
</evidence>
<keyword evidence="1" id="KW-0812">Transmembrane</keyword>
<dbReference type="PANTHER" id="PTHR30273">
    <property type="entry name" value="PERIPLASMIC SIGNAL SENSOR AND SIGMA FACTOR ACTIVATOR FECR-RELATED"/>
    <property type="match status" value="1"/>
</dbReference>
<organism evidence="4 5">
    <name type="scientific">Olivibacter ginsenosidimutans</name>
    <dbReference type="NCBI Taxonomy" id="1176537"/>
    <lineage>
        <taxon>Bacteria</taxon>
        <taxon>Pseudomonadati</taxon>
        <taxon>Bacteroidota</taxon>
        <taxon>Sphingobacteriia</taxon>
        <taxon>Sphingobacteriales</taxon>
        <taxon>Sphingobacteriaceae</taxon>
        <taxon>Olivibacter</taxon>
    </lineage>
</organism>
<protein>
    <recommendedName>
        <fullName evidence="6">DUF4974 domain-containing protein</fullName>
    </recommendedName>
</protein>
<dbReference type="EMBL" id="BAABIQ010000003">
    <property type="protein sequence ID" value="GAA4780542.1"/>
    <property type="molecule type" value="Genomic_DNA"/>
</dbReference>
<dbReference type="Proteomes" id="UP001501411">
    <property type="component" value="Unassembled WGS sequence"/>
</dbReference>
<dbReference type="InterPro" id="IPR006860">
    <property type="entry name" value="FecR"/>
</dbReference>
<name>A0ABP9AG06_9SPHI</name>
<keyword evidence="5" id="KW-1185">Reference proteome</keyword>
<evidence type="ECO:0000313" key="4">
    <source>
        <dbReference type="EMBL" id="GAA4780542.1"/>
    </source>
</evidence>
<feature type="domain" description="Protein FecR C-terminal" evidence="3">
    <location>
        <begin position="309"/>
        <end position="377"/>
    </location>
</feature>
<dbReference type="Pfam" id="PF16344">
    <property type="entry name" value="FecR_C"/>
    <property type="match status" value="1"/>
</dbReference>
<dbReference type="PIRSF" id="PIRSF018266">
    <property type="entry name" value="FecR"/>
    <property type="match status" value="1"/>
</dbReference>
<evidence type="ECO:0000259" key="3">
    <source>
        <dbReference type="Pfam" id="PF16344"/>
    </source>
</evidence>
<evidence type="ECO:0000256" key="1">
    <source>
        <dbReference type="SAM" id="Phobius"/>
    </source>
</evidence>
<keyword evidence="1" id="KW-0472">Membrane</keyword>
<dbReference type="Gene3D" id="2.60.120.1440">
    <property type="match status" value="1"/>
</dbReference>
<evidence type="ECO:0000259" key="2">
    <source>
        <dbReference type="Pfam" id="PF04773"/>
    </source>
</evidence>
<comment type="caution">
    <text evidence="4">The sequence shown here is derived from an EMBL/GenBank/DDBJ whole genome shotgun (WGS) entry which is preliminary data.</text>
</comment>